<dbReference type="OrthoDB" id="4870593at2"/>
<organism evidence="2 3">
    <name type="scientific">Nocardioides immobilis</name>
    <dbReference type="NCBI Taxonomy" id="2049295"/>
    <lineage>
        <taxon>Bacteria</taxon>
        <taxon>Bacillati</taxon>
        <taxon>Actinomycetota</taxon>
        <taxon>Actinomycetes</taxon>
        <taxon>Propionibacteriales</taxon>
        <taxon>Nocardioidaceae</taxon>
        <taxon>Nocardioides</taxon>
    </lineage>
</organism>
<accession>A0A417XS99</accession>
<comment type="caution">
    <text evidence="2">The sequence shown here is derived from an EMBL/GenBank/DDBJ whole genome shotgun (WGS) entry which is preliminary data.</text>
</comment>
<feature type="domain" description="Pvc16 N-terminal" evidence="1">
    <location>
        <begin position="9"/>
        <end position="166"/>
    </location>
</feature>
<dbReference type="InterPro" id="IPR025351">
    <property type="entry name" value="Pvc16_N"/>
</dbReference>
<evidence type="ECO:0000313" key="2">
    <source>
        <dbReference type="EMBL" id="RHW23354.1"/>
    </source>
</evidence>
<sequence>MGEPAVIVEVSTALRDVIHQATPDLDDWVELHSLSSVDGAPTDSKAALALIALEPHPHTVNEPMVEGIAGLVRAPLALKLHYLVTYYGDHDETQVRLDRIVQAFHTTPILRRPTLQPPLSDTVESITVRLCSPSADERNNIWGLLGRPGRVALFYEVDVAPVPVLEREGAGRVRTHRVDFVGAAP</sequence>
<dbReference type="EMBL" id="QXGH01000049">
    <property type="protein sequence ID" value="RHW23354.1"/>
    <property type="molecule type" value="Genomic_DNA"/>
</dbReference>
<evidence type="ECO:0000313" key="3">
    <source>
        <dbReference type="Proteomes" id="UP000283644"/>
    </source>
</evidence>
<evidence type="ECO:0000259" key="1">
    <source>
        <dbReference type="Pfam" id="PF14065"/>
    </source>
</evidence>
<name>A0A417XS99_9ACTN</name>
<keyword evidence="3" id="KW-1185">Reference proteome</keyword>
<protein>
    <submittedName>
        <fullName evidence="2">DUF4255 domain-containing protein</fullName>
    </submittedName>
</protein>
<dbReference type="RefSeq" id="WP_118928985.1">
    <property type="nucleotide sequence ID" value="NZ_QXGH01000049.1"/>
</dbReference>
<reference evidence="2 3" key="1">
    <citation type="submission" date="2018-09" db="EMBL/GenBank/DDBJ databases">
        <title>Genome sequencing of Nocardioides immobilis CCTCC AB 2017083 for comparison to Nocardioides silvaticus.</title>
        <authorList>
            <person name="Li C."/>
            <person name="Wang G."/>
        </authorList>
    </citation>
    <scope>NUCLEOTIDE SEQUENCE [LARGE SCALE GENOMIC DNA]</scope>
    <source>
        <strain evidence="2 3">CCTCC AB 2017083</strain>
    </source>
</reference>
<proteinExistence type="predicted"/>
<dbReference type="Proteomes" id="UP000283644">
    <property type="component" value="Unassembled WGS sequence"/>
</dbReference>
<gene>
    <name evidence="2" type="ORF">D0Z08_30150</name>
</gene>
<dbReference type="AlphaFoldDB" id="A0A417XS99"/>
<dbReference type="Pfam" id="PF14065">
    <property type="entry name" value="Pvc16_N"/>
    <property type="match status" value="1"/>
</dbReference>